<dbReference type="RefSeq" id="WP_188221907.1">
    <property type="nucleotide sequence ID" value="NZ_JACVXD010000001.1"/>
</dbReference>
<organism evidence="1 2">
    <name type="scientific">Aestuariibaculum marinum</name>
    <dbReference type="NCBI Taxonomy" id="2683592"/>
    <lineage>
        <taxon>Bacteria</taxon>
        <taxon>Pseudomonadati</taxon>
        <taxon>Bacteroidota</taxon>
        <taxon>Flavobacteriia</taxon>
        <taxon>Flavobacteriales</taxon>
        <taxon>Flavobacteriaceae</taxon>
    </lineage>
</organism>
<name>A0A8J6PNT2_9FLAO</name>
<evidence type="ECO:0000313" key="1">
    <source>
        <dbReference type="EMBL" id="MBD0822589.1"/>
    </source>
</evidence>
<evidence type="ECO:0000313" key="2">
    <source>
        <dbReference type="Proteomes" id="UP000621516"/>
    </source>
</evidence>
<dbReference type="AlphaFoldDB" id="A0A8J6PNT2"/>
<keyword evidence="2" id="KW-1185">Reference proteome</keyword>
<gene>
    <name evidence="1" type="ORF">ICJ85_01020</name>
</gene>
<proteinExistence type="predicted"/>
<dbReference type="Gene3D" id="2.40.128.510">
    <property type="entry name" value="Protein of unknown function DUF4738"/>
    <property type="match status" value="1"/>
</dbReference>
<dbReference type="Proteomes" id="UP000621516">
    <property type="component" value="Unassembled WGS sequence"/>
</dbReference>
<comment type="caution">
    <text evidence="1">The sequence shown here is derived from an EMBL/GenBank/DDBJ whole genome shotgun (WGS) entry which is preliminary data.</text>
</comment>
<protein>
    <recommendedName>
        <fullName evidence="3">Lipoprotein</fullName>
    </recommendedName>
</protein>
<accession>A0A8J6PNT2</accession>
<evidence type="ECO:0008006" key="3">
    <source>
        <dbReference type="Google" id="ProtNLM"/>
    </source>
</evidence>
<reference evidence="1 2" key="1">
    <citation type="journal article" date="2018" name="J. Microbiol.">
        <title>Aestuariibaculum marinum sp. nov., a marine bacterium isolated from seawater in South Korea.</title>
        <authorList>
            <person name="Choi J."/>
            <person name="Lee D."/>
            <person name="Jang J.H."/>
            <person name="Cha S."/>
            <person name="Seo T."/>
        </authorList>
    </citation>
    <scope>NUCLEOTIDE SEQUENCE [LARGE SCALE GENOMIC DNA]</scope>
    <source>
        <strain evidence="1 2">IP7</strain>
    </source>
</reference>
<dbReference type="PROSITE" id="PS51257">
    <property type="entry name" value="PROKAR_LIPOPROTEIN"/>
    <property type="match status" value="1"/>
</dbReference>
<sequence>MNKFLFFILVITAFVSCDGRERAYMTNEAILKEDNLFKTFSEELHFIPERPVVIETDTILSTGFEIKINYHSTEHNPIILSKKNKSDSITYSHYKNFEANIDFSKNSSLITAFVLNKTHFNQFESPAFWNNAIMQYVWINHEASDENRVQLHTAFKIPETEIYKDFILSIFADGTTEIKEYQITPKTI</sequence>
<dbReference type="EMBL" id="JACVXD010000001">
    <property type="protein sequence ID" value="MBD0822589.1"/>
    <property type="molecule type" value="Genomic_DNA"/>
</dbReference>